<keyword evidence="1" id="KW-0645">Protease</keyword>
<feature type="domain" description="Ubiquitin-like protease family profile" evidence="4">
    <location>
        <begin position="189"/>
        <end position="300"/>
    </location>
</feature>
<evidence type="ECO:0000259" key="4">
    <source>
        <dbReference type="Pfam" id="PF02902"/>
    </source>
</evidence>
<dbReference type="Pfam" id="PF02902">
    <property type="entry name" value="Peptidase_C48"/>
    <property type="match status" value="1"/>
</dbReference>
<sequence length="304" mass="36557">MSTKKNHIHKKHLHKRKKTRKNSKFKTLKCSPSRNKNKDRYSCYNSESLYKIRNAWNKRHPDAVINTNSPIEIWGSLKELNSKSCSNEMCWIKQQCIKHDLDKNLVLENFAPLVPKEWFKKKNEWLSSIEIMQVMKQWEKKYSNFLFLGPSPIDYDKPLLYGECVWEDLCKFSLLNCIKKGKTKIGIIFNTDPHTEDGEHWVCCFIDAVKERVYYFDSYGDRIPTRIRKFVRTVEKQSEKIGDKYEYKFNKRRHQYSMSECGMYCLYVIIELLKGSPWEKVSEKKINDKYMKKLRKIYFNHIKI</sequence>
<evidence type="ECO:0000256" key="3">
    <source>
        <dbReference type="SAM" id="MobiDB-lite"/>
    </source>
</evidence>
<organism evidence="5">
    <name type="scientific">viral metagenome</name>
    <dbReference type="NCBI Taxonomy" id="1070528"/>
    <lineage>
        <taxon>unclassified sequences</taxon>
        <taxon>metagenomes</taxon>
        <taxon>organismal metagenomes</taxon>
    </lineage>
</organism>
<name>A0A6C0BYT0_9ZZZZ</name>
<protein>
    <recommendedName>
        <fullName evidence="4">Ubiquitin-like protease family profile domain-containing protein</fullName>
    </recommendedName>
</protein>
<proteinExistence type="predicted"/>
<reference evidence="5" key="1">
    <citation type="journal article" date="2020" name="Nature">
        <title>Giant virus diversity and host interactions through global metagenomics.</title>
        <authorList>
            <person name="Schulz F."/>
            <person name="Roux S."/>
            <person name="Paez-Espino D."/>
            <person name="Jungbluth S."/>
            <person name="Walsh D.A."/>
            <person name="Denef V.J."/>
            <person name="McMahon K.D."/>
            <person name="Konstantinidis K.T."/>
            <person name="Eloe-Fadrosh E.A."/>
            <person name="Kyrpides N.C."/>
            <person name="Woyke T."/>
        </authorList>
    </citation>
    <scope>NUCLEOTIDE SEQUENCE</scope>
    <source>
        <strain evidence="5">GVMAG-M-3300020169-51</strain>
    </source>
</reference>
<dbReference type="Gene3D" id="3.40.395.10">
    <property type="entry name" value="Adenoviral Proteinase, Chain A"/>
    <property type="match status" value="1"/>
</dbReference>
<dbReference type="InterPro" id="IPR003653">
    <property type="entry name" value="Peptidase_C48_C"/>
</dbReference>
<dbReference type="EMBL" id="MN739292">
    <property type="protein sequence ID" value="QHS97242.1"/>
    <property type="molecule type" value="Genomic_DNA"/>
</dbReference>
<dbReference type="GO" id="GO:0008234">
    <property type="term" value="F:cysteine-type peptidase activity"/>
    <property type="evidence" value="ECO:0007669"/>
    <property type="project" value="InterPro"/>
</dbReference>
<dbReference type="GO" id="GO:0006508">
    <property type="term" value="P:proteolysis"/>
    <property type="evidence" value="ECO:0007669"/>
    <property type="project" value="UniProtKB-KW"/>
</dbReference>
<feature type="region of interest" description="Disordered" evidence="3">
    <location>
        <begin position="1"/>
        <end position="35"/>
    </location>
</feature>
<dbReference type="AlphaFoldDB" id="A0A6C0BYT0"/>
<keyword evidence="2" id="KW-0378">Hydrolase</keyword>
<evidence type="ECO:0000313" key="5">
    <source>
        <dbReference type="EMBL" id="QHS97242.1"/>
    </source>
</evidence>
<evidence type="ECO:0000256" key="1">
    <source>
        <dbReference type="ARBA" id="ARBA00022670"/>
    </source>
</evidence>
<accession>A0A6C0BYT0</accession>
<evidence type="ECO:0000256" key="2">
    <source>
        <dbReference type="ARBA" id="ARBA00022801"/>
    </source>
</evidence>
<dbReference type="InterPro" id="IPR038765">
    <property type="entry name" value="Papain-like_cys_pep_sf"/>
</dbReference>
<dbReference type="SUPFAM" id="SSF54001">
    <property type="entry name" value="Cysteine proteinases"/>
    <property type="match status" value="1"/>
</dbReference>
<feature type="compositionally biased region" description="Basic residues" evidence="3">
    <location>
        <begin position="1"/>
        <end position="27"/>
    </location>
</feature>